<dbReference type="EMBL" id="BAQJ01000033">
    <property type="protein sequence ID" value="GBQ68036.1"/>
    <property type="molecule type" value="Genomic_DNA"/>
</dbReference>
<evidence type="ECO:0000313" key="1">
    <source>
        <dbReference type="EMBL" id="GBQ68036.1"/>
    </source>
</evidence>
<name>A0ABQ0PGN7_9PROT</name>
<reference evidence="1" key="1">
    <citation type="submission" date="2013-04" db="EMBL/GenBank/DDBJ databases">
        <title>The genome sequencing project of 58 acetic acid bacteria.</title>
        <authorList>
            <person name="Okamoto-Kainuma A."/>
            <person name="Ishikawa M."/>
            <person name="Umino S."/>
            <person name="Koizumi Y."/>
            <person name="Shiwa Y."/>
            <person name="Yoshikawa H."/>
            <person name="Matsutani M."/>
            <person name="Matsushita K."/>
        </authorList>
    </citation>
    <scope>NUCLEOTIDE SEQUENCE</scope>
    <source>
        <strain evidence="1">NRIC 0521</strain>
    </source>
</reference>
<organism evidence="1 2">
    <name type="scientific">Komagataeibacter intermedius NRIC 0521</name>
    <dbReference type="NCBI Taxonomy" id="1307934"/>
    <lineage>
        <taxon>Bacteria</taxon>
        <taxon>Pseudomonadati</taxon>
        <taxon>Pseudomonadota</taxon>
        <taxon>Alphaproteobacteria</taxon>
        <taxon>Acetobacterales</taxon>
        <taxon>Acetobacteraceae</taxon>
        <taxon>Komagataeibacter</taxon>
    </lineage>
</organism>
<dbReference type="Gene3D" id="1.10.10.60">
    <property type="entry name" value="Homeodomain-like"/>
    <property type="match status" value="1"/>
</dbReference>
<keyword evidence="2" id="KW-1185">Reference proteome</keyword>
<evidence type="ECO:0008006" key="3">
    <source>
        <dbReference type="Google" id="ProtNLM"/>
    </source>
</evidence>
<evidence type="ECO:0000313" key="2">
    <source>
        <dbReference type="Proteomes" id="UP001061452"/>
    </source>
</evidence>
<comment type="caution">
    <text evidence="1">The sequence shown here is derived from an EMBL/GenBank/DDBJ whole genome shotgun (WGS) entry which is preliminary data.</text>
</comment>
<accession>A0ABQ0PGN7</accession>
<gene>
    <name evidence="1" type="ORF">AA0521_1136</name>
</gene>
<sequence length="170" mass="18938">MRHERGLSSKARQWKRADIDRLCELWNKGAKTADIASRLGRSVKAVYVQIARQTKAGRAFPRAVHATEDDLLGRTFGMRTIIAATVPGAGRTAMWLTQCQCGAEHAVPGDKIMTGHRLACKACSNRDKGKRRIIANERKKQQKKFLSFAEIRARDRQIAARHAAAEAAFV</sequence>
<proteinExistence type="predicted"/>
<protein>
    <recommendedName>
        <fullName evidence="3">GcrA cell cycle regulator</fullName>
    </recommendedName>
</protein>
<dbReference type="Proteomes" id="UP001061452">
    <property type="component" value="Unassembled WGS sequence"/>
</dbReference>